<dbReference type="EMBL" id="CAEZTW010000066">
    <property type="protein sequence ID" value="CAB4581177.1"/>
    <property type="molecule type" value="Genomic_DNA"/>
</dbReference>
<name>A0A6J6EYR0_9ZZZZ</name>
<gene>
    <name evidence="1" type="ORF">UFOPK1766_00470</name>
</gene>
<dbReference type="InterPro" id="IPR023393">
    <property type="entry name" value="START-like_dom_sf"/>
</dbReference>
<accession>A0A6J6EYR0</accession>
<reference evidence="1" key="1">
    <citation type="submission" date="2020-05" db="EMBL/GenBank/DDBJ databases">
        <authorList>
            <person name="Chiriac C."/>
            <person name="Salcher M."/>
            <person name="Ghai R."/>
            <person name="Kavagutti S V."/>
        </authorList>
    </citation>
    <scope>NUCLEOTIDE SEQUENCE</scope>
</reference>
<sequence>MKERAEIVETGIPLFYKAQLEIQAPAKKIFDFLSNPDNHLLMDGSGMLRGKIKGPDRLFLGAKFGMKMRWGIPYFITNQVIEYQENKVIAWQHLLHNVWRYEIVEISANKCLVIESWDGRKAIWKWWVDDSYKWVPKAMARTLVRLKGLLSE</sequence>
<organism evidence="1">
    <name type="scientific">freshwater metagenome</name>
    <dbReference type="NCBI Taxonomy" id="449393"/>
    <lineage>
        <taxon>unclassified sequences</taxon>
        <taxon>metagenomes</taxon>
        <taxon>ecological metagenomes</taxon>
    </lineage>
</organism>
<dbReference type="Gene3D" id="3.30.530.20">
    <property type="match status" value="1"/>
</dbReference>
<proteinExistence type="predicted"/>
<dbReference type="SUPFAM" id="SSF55961">
    <property type="entry name" value="Bet v1-like"/>
    <property type="match status" value="1"/>
</dbReference>
<dbReference type="AlphaFoldDB" id="A0A6J6EYR0"/>
<evidence type="ECO:0000313" key="1">
    <source>
        <dbReference type="EMBL" id="CAB4581177.1"/>
    </source>
</evidence>
<protein>
    <submittedName>
        <fullName evidence="1">Unannotated protein</fullName>
    </submittedName>
</protein>